<evidence type="ECO:0000256" key="1">
    <source>
        <dbReference type="SAM" id="Coils"/>
    </source>
</evidence>
<dbReference type="Gene3D" id="3.30.565.10">
    <property type="entry name" value="Histidine kinase-like ATPase, C-terminal domain"/>
    <property type="match status" value="1"/>
</dbReference>
<dbReference type="Proteomes" id="UP000474042">
    <property type="component" value="Unassembled WGS sequence"/>
</dbReference>
<protein>
    <submittedName>
        <fullName evidence="5">GHKL domain-containing protein</fullName>
    </submittedName>
    <submittedName>
        <fullName evidence="4">Sensor histidine kinase</fullName>
    </submittedName>
</protein>
<feature type="transmembrane region" description="Helical" evidence="2">
    <location>
        <begin position="108"/>
        <end position="125"/>
    </location>
</feature>
<dbReference type="AlphaFoldDB" id="A0A512TNQ9"/>
<gene>
    <name evidence="4" type="ORF">CBU02nite_22070</name>
    <name evidence="5" type="ORF">GND98_010230</name>
</gene>
<reference evidence="5 7" key="2">
    <citation type="submission" date="2020-01" db="EMBL/GenBank/DDBJ databases">
        <title>Genome sequence of a 1,3-propanediol producer, Clostridium butyricum S3.</title>
        <authorList>
            <person name="Zhou J."/>
        </authorList>
    </citation>
    <scope>NUCLEOTIDE SEQUENCE [LARGE SCALE GENOMIC DNA]</scope>
    <source>
        <strain evidence="5 7">S3</strain>
    </source>
</reference>
<feature type="domain" description="Sensor histidine kinase NatK-like C-terminal" evidence="3">
    <location>
        <begin position="293"/>
        <end position="384"/>
    </location>
</feature>
<reference evidence="4 6" key="1">
    <citation type="submission" date="2019-07" db="EMBL/GenBank/DDBJ databases">
        <title>Whole genome shotgun sequence of Clostridium butyricum NBRC 3858.</title>
        <authorList>
            <person name="Hosoyama A."/>
            <person name="Uohara A."/>
            <person name="Ohji S."/>
            <person name="Ichikawa N."/>
        </authorList>
    </citation>
    <scope>NUCLEOTIDE SEQUENCE [LARGE SCALE GENOMIC DNA]</scope>
    <source>
        <strain evidence="4 6">NBRC 3858</strain>
    </source>
</reference>
<dbReference type="InterPro" id="IPR032834">
    <property type="entry name" value="NatK-like_C"/>
</dbReference>
<evidence type="ECO:0000313" key="4">
    <source>
        <dbReference type="EMBL" id="GEQ21701.1"/>
    </source>
</evidence>
<keyword evidence="2" id="KW-0472">Membrane</keyword>
<feature type="coiled-coil region" evidence="1">
    <location>
        <begin position="196"/>
        <end position="223"/>
    </location>
</feature>
<dbReference type="EMBL" id="WOFV02000028">
    <property type="protein sequence ID" value="NAS18239.1"/>
    <property type="molecule type" value="Genomic_DNA"/>
</dbReference>
<evidence type="ECO:0000313" key="6">
    <source>
        <dbReference type="Proteomes" id="UP000321089"/>
    </source>
</evidence>
<evidence type="ECO:0000313" key="5">
    <source>
        <dbReference type="EMBL" id="NAS18239.1"/>
    </source>
</evidence>
<keyword evidence="1" id="KW-0175">Coiled coil</keyword>
<dbReference type="Pfam" id="PF14501">
    <property type="entry name" value="HATPase_c_5"/>
    <property type="match status" value="1"/>
</dbReference>
<dbReference type="SUPFAM" id="SSF55874">
    <property type="entry name" value="ATPase domain of HSP90 chaperone/DNA topoisomerase II/histidine kinase"/>
    <property type="match status" value="1"/>
</dbReference>
<evidence type="ECO:0000313" key="7">
    <source>
        <dbReference type="Proteomes" id="UP000474042"/>
    </source>
</evidence>
<dbReference type="GO" id="GO:0016301">
    <property type="term" value="F:kinase activity"/>
    <property type="evidence" value="ECO:0007669"/>
    <property type="project" value="UniProtKB-KW"/>
</dbReference>
<dbReference type="PANTHER" id="PTHR40448:SF1">
    <property type="entry name" value="TWO-COMPONENT SENSOR HISTIDINE KINASE"/>
    <property type="match status" value="1"/>
</dbReference>
<feature type="transmembrane region" description="Helical" evidence="2">
    <location>
        <begin position="84"/>
        <end position="102"/>
    </location>
</feature>
<comment type="caution">
    <text evidence="4">The sequence shown here is derived from an EMBL/GenBank/DDBJ whole genome shotgun (WGS) entry which is preliminary data.</text>
</comment>
<dbReference type="Proteomes" id="UP000321089">
    <property type="component" value="Unassembled WGS sequence"/>
</dbReference>
<dbReference type="RefSeq" id="WP_024040429.1">
    <property type="nucleotide sequence ID" value="NZ_BKBC01000030.1"/>
</dbReference>
<evidence type="ECO:0000256" key="2">
    <source>
        <dbReference type="SAM" id="Phobius"/>
    </source>
</evidence>
<feature type="transmembrane region" description="Helical" evidence="2">
    <location>
        <begin position="161"/>
        <end position="181"/>
    </location>
</feature>
<dbReference type="EMBL" id="BKBC01000030">
    <property type="protein sequence ID" value="GEQ21701.1"/>
    <property type="molecule type" value="Genomic_DNA"/>
</dbReference>
<accession>A0A512TNQ9</accession>
<keyword evidence="4" id="KW-0808">Transferase</keyword>
<name>A0A512TNQ9_CLOBU</name>
<dbReference type="GO" id="GO:0042802">
    <property type="term" value="F:identical protein binding"/>
    <property type="evidence" value="ECO:0007669"/>
    <property type="project" value="TreeGrafter"/>
</dbReference>
<keyword evidence="2" id="KW-1133">Transmembrane helix</keyword>
<proteinExistence type="predicted"/>
<keyword evidence="2" id="KW-0812">Transmembrane</keyword>
<feature type="transmembrane region" description="Helical" evidence="2">
    <location>
        <begin position="48"/>
        <end position="72"/>
    </location>
</feature>
<dbReference type="PANTHER" id="PTHR40448">
    <property type="entry name" value="TWO-COMPONENT SENSOR HISTIDINE KINASE"/>
    <property type="match status" value="1"/>
</dbReference>
<sequence length="393" mass="45630">MIDKKISILEKYHTKIVRVVIAIFIVGIATIPVNAIARYFLINECGKYELFMSLVAAFEISIFIYLFQVIIINNKLSIEKFQMTKKLMCLSVITNYFFIGFLKYDINIGYKSIYFAIVVALFLDIKMTIKTNVTLSLMTIFMYTIESIVMNRANILSGKLIIDSITILGLMTILTTLVYFAERILLEEEIKEMKYKEDYYNRIEKKQKEIKELRHNIKNEIIMLKSQVNNGNIKEANIIMDRIISKTQNDKLGIYTENVEINFMLNSKINQSKPYNINWIIDINVPTSIRVDASDMGIILGNLLDNSIEACSMIEEFKRIINVTIYYKKCAMTIKIENSKSIYYNSDKTWKDDKENHGLGLKSVEKIVNKYSGILNCEDKINSYEVNAIMWNV</sequence>
<evidence type="ECO:0000259" key="3">
    <source>
        <dbReference type="Pfam" id="PF14501"/>
    </source>
</evidence>
<dbReference type="InterPro" id="IPR036890">
    <property type="entry name" value="HATPase_C_sf"/>
</dbReference>
<organism evidence="4 6">
    <name type="scientific">Clostridium butyricum</name>
    <dbReference type="NCBI Taxonomy" id="1492"/>
    <lineage>
        <taxon>Bacteria</taxon>
        <taxon>Bacillati</taxon>
        <taxon>Bacillota</taxon>
        <taxon>Clostridia</taxon>
        <taxon>Eubacteriales</taxon>
        <taxon>Clostridiaceae</taxon>
        <taxon>Clostridium</taxon>
    </lineage>
</organism>
<keyword evidence="4" id="KW-0418">Kinase</keyword>
<feature type="transmembrane region" description="Helical" evidence="2">
    <location>
        <begin position="20"/>
        <end position="42"/>
    </location>
</feature>